<keyword evidence="1" id="KW-0812">Transmembrane</keyword>
<organism evidence="2 3">
    <name type="scientific">Leptospira interrogans serovar Bataviae</name>
    <dbReference type="NCBI Taxonomy" id="312175"/>
    <lineage>
        <taxon>Bacteria</taxon>
        <taxon>Pseudomonadati</taxon>
        <taxon>Spirochaetota</taxon>
        <taxon>Spirochaetia</taxon>
        <taxon>Leptospirales</taxon>
        <taxon>Leptospiraceae</taxon>
        <taxon>Leptospira</taxon>
    </lineage>
</organism>
<accession>A0AAP9WN19</accession>
<dbReference type="Proteomes" id="UP000663255">
    <property type="component" value="Chromosome 1"/>
</dbReference>
<evidence type="ECO:0000256" key="1">
    <source>
        <dbReference type="SAM" id="Phobius"/>
    </source>
</evidence>
<protein>
    <submittedName>
        <fullName evidence="2">Uncharacterized protein</fullName>
    </submittedName>
</protein>
<keyword evidence="1" id="KW-1133">Transmembrane helix</keyword>
<feature type="transmembrane region" description="Helical" evidence="1">
    <location>
        <begin position="21"/>
        <end position="43"/>
    </location>
</feature>
<dbReference type="EMBL" id="CP043893">
    <property type="protein sequence ID" value="QOI51167.1"/>
    <property type="molecule type" value="Genomic_DNA"/>
</dbReference>
<name>A0AAP9WN19_LEPIR</name>
<keyword evidence="1" id="KW-0472">Membrane</keyword>
<reference evidence="2" key="1">
    <citation type="submission" date="2019-09" db="EMBL/GenBank/DDBJ databases">
        <title>Comparative Genomics of Leptospira interrogans Reveals Genome Plasticity - A Common Adaptive Strategy for Survival in Various Hosts.</title>
        <authorList>
            <person name="Ramli S.R."/>
            <person name="Bunk B."/>
            <person name="Goris M."/>
            <person name="Bhuju S."/>
            <person name="Jarek M."/>
            <person name="Sproer C."/>
            <person name="Mustakim S."/>
            <person name="Strommenger B."/>
            <person name="Pessler F."/>
        </authorList>
    </citation>
    <scope>NUCLEOTIDE SEQUENCE</scope>
    <source>
        <strain evidence="2">1489</strain>
    </source>
</reference>
<sequence>MVVPTFENRSVKFRFQLFQKYQIILVLMFGLRKSVFIEFNFFVKNYGNSFKLWFYSEILKTITIF</sequence>
<dbReference type="RefSeq" id="WP_192504716.1">
    <property type="nucleotide sequence ID" value="NZ_CP043893.1"/>
</dbReference>
<evidence type="ECO:0000313" key="3">
    <source>
        <dbReference type="Proteomes" id="UP000663255"/>
    </source>
</evidence>
<proteinExistence type="predicted"/>
<dbReference type="AlphaFoldDB" id="A0AAP9WN19"/>
<gene>
    <name evidence="2" type="ORF">Lepto1489_12395</name>
</gene>
<evidence type="ECO:0000313" key="2">
    <source>
        <dbReference type="EMBL" id="QOI51167.1"/>
    </source>
</evidence>